<proteinExistence type="predicted"/>
<dbReference type="Pfam" id="PF17919">
    <property type="entry name" value="RT_RNaseH_2"/>
    <property type="match status" value="1"/>
</dbReference>
<dbReference type="InterPro" id="IPR012337">
    <property type="entry name" value="RNaseH-like_sf"/>
</dbReference>
<gene>
    <name evidence="3" type="ORF">SLEP1_g53070</name>
</gene>
<dbReference type="InterPro" id="IPR041577">
    <property type="entry name" value="RT_RNaseH_2"/>
</dbReference>
<evidence type="ECO:0000313" key="4">
    <source>
        <dbReference type="Proteomes" id="UP001054252"/>
    </source>
</evidence>
<dbReference type="GO" id="GO:0003676">
    <property type="term" value="F:nucleic acid binding"/>
    <property type="evidence" value="ECO:0007669"/>
    <property type="project" value="InterPro"/>
</dbReference>
<dbReference type="PANTHER" id="PTHR48475">
    <property type="entry name" value="RIBONUCLEASE H"/>
    <property type="match status" value="1"/>
</dbReference>
<dbReference type="SUPFAM" id="SSF53098">
    <property type="entry name" value="Ribonuclease H-like"/>
    <property type="match status" value="2"/>
</dbReference>
<dbReference type="Proteomes" id="UP001054252">
    <property type="component" value="Unassembled WGS sequence"/>
</dbReference>
<organism evidence="3 4">
    <name type="scientific">Rubroshorea leprosula</name>
    <dbReference type="NCBI Taxonomy" id="152421"/>
    <lineage>
        <taxon>Eukaryota</taxon>
        <taxon>Viridiplantae</taxon>
        <taxon>Streptophyta</taxon>
        <taxon>Embryophyta</taxon>
        <taxon>Tracheophyta</taxon>
        <taxon>Spermatophyta</taxon>
        <taxon>Magnoliopsida</taxon>
        <taxon>eudicotyledons</taxon>
        <taxon>Gunneridae</taxon>
        <taxon>Pentapetalae</taxon>
        <taxon>rosids</taxon>
        <taxon>malvids</taxon>
        <taxon>Malvales</taxon>
        <taxon>Dipterocarpaceae</taxon>
        <taxon>Rubroshorea</taxon>
    </lineage>
</organism>
<feature type="region of interest" description="Disordered" evidence="1">
    <location>
        <begin position="37"/>
        <end position="90"/>
    </location>
</feature>
<evidence type="ECO:0000313" key="3">
    <source>
        <dbReference type="EMBL" id="GKV46057.1"/>
    </source>
</evidence>
<evidence type="ECO:0000259" key="2">
    <source>
        <dbReference type="PROSITE" id="PS50994"/>
    </source>
</evidence>
<evidence type="ECO:0000256" key="1">
    <source>
        <dbReference type="SAM" id="MobiDB-lite"/>
    </source>
</evidence>
<dbReference type="SUPFAM" id="SSF56672">
    <property type="entry name" value="DNA/RNA polymerases"/>
    <property type="match status" value="1"/>
</dbReference>
<dbReference type="Gene3D" id="3.10.10.10">
    <property type="entry name" value="HIV Type 1 Reverse Transcriptase, subunit A, domain 1"/>
    <property type="match status" value="1"/>
</dbReference>
<name>A0AAV5MBQ8_9ROSI</name>
<sequence length="881" mass="99602">MSHTMPPSIAQHQQVERIRENNPQHLAELLARDNPGDPLITLLNPTNHAPNHQLQQNVNSPTRTIVPPQNESQGHSHMAPPPPNPLQPIVSDVSKSLQLNSINSYAELATSFATKFSSQRLIRKTTSELMRVIQREGESLKNYMNRFNDTVLEIDLFNQAVGLAAIIQGLKHERFRDSLTEEYALSGKLALSKEVRPLTWRDEGQNKKRFKTAHNQVTSVIVNNCEVQRVLIDIGNTLDIMYYHCFESIGLDPAFLQKHDGLIYGFNNQPVPVEGVLKLNVAFGTVVVSQSHLRMKFPTLMEVVTLKGNQEVARHCYMTSVTRPQKNKQATPPESAQPEVPTTQKVMGVELLDNILEDEARATPAKEVEETSANMLGIPTSVTVHKLSTYLLKKPITQKRCLFGGERLEAIRAEMQKLLQDCHRLPSIDKLVEVAFRNERLSLLDAYSGYHQVDMALENEVKTSFYASDDIYYYVMMPFGLKNVKAAYHKLVTIVFQAQIGRNLEVYVDDIVVKSLKVEDHLTDRAKTFDNLRKHSMRLNPAKCVFGVEFGKFLGFMVSRRGIKFNLEKIKAIEEIKPPKSVKDVQRLAGGSPPLLTKAEEGEILYLYLRISDVAIGLVLVRKVGKQQRPVYYTSKVLQGAELRYSIAKKATLAIVTIARKLRPYFQTHPIVTLYLDGSSSNKGSGVGAVLMGPGNFQSEHALKLNFEATNNIDEYKAFLLGLHLAAELKVRSLQPSMLFARYMKVYVGITLKLGPWPIRYFSRDKAEYALRKVHEGVCGNHIGARTLAHKILCSIIYRYGIPYQVVADNGPQFNCTFFKDFCSNYGIKLVFTSVYHPKANRMVEFVNKAILEGIKLSLDQVKAKWADELNNVLWYYRIMS</sequence>
<keyword evidence="4" id="KW-1185">Reference proteome</keyword>
<dbReference type="CDD" id="cd01647">
    <property type="entry name" value="RT_LTR"/>
    <property type="match status" value="1"/>
</dbReference>
<dbReference type="Pfam" id="PF03732">
    <property type="entry name" value="Retrotrans_gag"/>
    <property type="match status" value="1"/>
</dbReference>
<dbReference type="Pfam" id="PF00078">
    <property type="entry name" value="RVT_1"/>
    <property type="match status" value="1"/>
</dbReference>
<dbReference type="InterPro" id="IPR005162">
    <property type="entry name" value="Retrotrans_gag_dom"/>
</dbReference>
<dbReference type="GO" id="GO:0015074">
    <property type="term" value="P:DNA integration"/>
    <property type="evidence" value="ECO:0007669"/>
    <property type="project" value="InterPro"/>
</dbReference>
<comment type="caution">
    <text evidence="3">The sequence shown here is derived from an EMBL/GenBank/DDBJ whole genome shotgun (WGS) entry which is preliminary data.</text>
</comment>
<dbReference type="AlphaFoldDB" id="A0AAV5MBQ8"/>
<dbReference type="InterPro" id="IPR043128">
    <property type="entry name" value="Rev_trsase/Diguanyl_cyclase"/>
</dbReference>
<feature type="compositionally biased region" description="Polar residues" evidence="1">
    <location>
        <begin position="43"/>
        <end position="75"/>
    </location>
</feature>
<dbReference type="InterPro" id="IPR001584">
    <property type="entry name" value="Integrase_cat-core"/>
</dbReference>
<protein>
    <recommendedName>
        <fullName evidence="2">Integrase catalytic domain-containing protein</fullName>
    </recommendedName>
</protein>
<dbReference type="EMBL" id="BPVZ01000201">
    <property type="protein sequence ID" value="GKV46057.1"/>
    <property type="molecule type" value="Genomic_DNA"/>
</dbReference>
<accession>A0AAV5MBQ8</accession>
<dbReference type="Gene3D" id="3.30.70.270">
    <property type="match status" value="1"/>
</dbReference>
<feature type="domain" description="Integrase catalytic" evidence="2">
    <location>
        <begin position="732"/>
        <end position="881"/>
    </location>
</feature>
<dbReference type="PROSITE" id="PS50994">
    <property type="entry name" value="INTEGRASE"/>
    <property type="match status" value="1"/>
</dbReference>
<dbReference type="InterPro" id="IPR036397">
    <property type="entry name" value="RNaseH_sf"/>
</dbReference>
<dbReference type="InterPro" id="IPR043502">
    <property type="entry name" value="DNA/RNA_pol_sf"/>
</dbReference>
<dbReference type="Gene3D" id="3.30.420.10">
    <property type="entry name" value="Ribonuclease H-like superfamily/Ribonuclease H"/>
    <property type="match status" value="2"/>
</dbReference>
<dbReference type="InterPro" id="IPR000477">
    <property type="entry name" value="RT_dom"/>
</dbReference>
<dbReference type="PANTHER" id="PTHR48475:SF2">
    <property type="entry name" value="RIBONUCLEASE H"/>
    <property type="match status" value="1"/>
</dbReference>
<reference evidence="3 4" key="1">
    <citation type="journal article" date="2021" name="Commun. Biol.">
        <title>The genome of Shorea leprosula (Dipterocarpaceae) highlights the ecological relevance of drought in aseasonal tropical rainforests.</title>
        <authorList>
            <person name="Ng K.K.S."/>
            <person name="Kobayashi M.J."/>
            <person name="Fawcett J.A."/>
            <person name="Hatakeyama M."/>
            <person name="Paape T."/>
            <person name="Ng C.H."/>
            <person name="Ang C.C."/>
            <person name="Tnah L.H."/>
            <person name="Lee C.T."/>
            <person name="Nishiyama T."/>
            <person name="Sese J."/>
            <person name="O'Brien M.J."/>
            <person name="Copetti D."/>
            <person name="Mohd Noor M.I."/>
            <person name="Ong R.C."/>
            <person name="Putra M."/>
            <person name="Sireger I.Z."/>
            <person name="Indrioko S."/>
            <person name="Kosugi Y."/>
            <person name="Izuno A."/>
            <person name="Isagi Y."/>
            <person name="Lee S.L."/>
            <person name="Shimizu K.K."/>
        </authorList>
    </citation>
    <scope>NUCLEOTIDE SEQUENCE [LARGE SCALE GENOMIC DNA]</scope>
    <source>
        <strain evidence="3">214</strain>
    </source>
</reference>